<evidence type="ECO:0000313" key="3">
    <source>
        <dbReference type="Proteomes" id="UP001589788"/>
    </source>
</evidence>
<reference evidence="2 3" key="1">
    <citation type="submission" date="2024-09" db="EMBL/GenBank/DDBJ databases">
        <authorList>
            <person name="Sun Q."/>
            <person name="Mori K."/>
        </authorList>
    </citation>
    <scope>NUCLEOTIDE SEQUENCE [LARGE SCALE GENOMIC DNA]</scope>
    <source>
        <strain evidence="2 3">JCM 15389</strain>
    </source>
</reference>
<comment type="caution">
    <text evidence="2">The sequence shown here is derived from an EMBL/GenBank/DDBJ whole genome shotgun (WGS) entry which is preliminary data.</text>
</comment>
<keyword evidence="1" id="KW-1133">Transmembrane helix</keyword>
<dbReference type="EMBL" id="JBHLYQ010000049">
    <property type="protein sequence ID" value="MFC0081807.1"/>
    <property type="molecule type" value="Genomic_DNA"/>
</dbReference>
<dbReference type="InterPro" id="IPR006311">
    <property type="entry name" value="TAT_signal"/>
</dbReference>
<dbReference type="Proteomes" id="UP001589788">
    <property type="component" value="Unassembled WGS sequence"/>
</dbReference>
<evidence type="ECO:0000313" key="2">
    <source>
        <dbReference type="EMBL" id="MFC0081807.1"/>
    </source>
</evidence>
<proteinExistence type="predicted"/>
<organism evidence="2 3">
    <name type="scientific">Aciditerrimonas ferrireducens</name>
    <dbReference type="NCBI Taxonomy" id="667306"/>
    <lineage>
        <taxon>Bacteria</taxon>
        <taxon>Bacillati</taxon>
        <taxon>Actinomycetota</taxon>
        <taxon>Acidimicrobiia</taxon>
        <taxon>Acidimicrobiales</taxon>
        <taxon>Acidimicrobiaceae</taxon>
        <taxon>Aciditerrimonas</taxon>
    </lineage>
</organism>
<sequence>MGTSEHGGKRLTRRAIQGGMAALGALGLAGGMAGAAWASGNTQSLTDTFSYTCTVTTPAITLTDQTATVTLNVTAPQQVSPGQSFTVSATSQTTLPSIIAATASGLGITSVTVESVKADVNATNVTPTSTTDTNTQTPTVTTKELTSPISVALAPLTFTAGSTPGTATFTAGDINVVSLIHGGQLNGDDATLSCTPPSNNTIGTVSIVKSTTSTVPVGAVGGAALAGLLGVGGGVAYVVRRRRTSPVANGIR</sequence>
<dbReference type="RefSeq" id="WP_377789096.1">
    <property type="nucleotide sequence ID" value="NZ_JBHLYQ010000049.1"/>
</dbReference>
<accession>A0ABV6C6B3</accession>
<feature type="transmembrane region" description="Helical" evidence="1">
    <location>
        <begin position="217"/>
        <end position="239"/>
    </location>
</feature>
<dbReference type="PROSITE" id="PS51318">
    <property type="entry name" value="TAT"/>
    <property type="match status" value="1"/>
</dbReference>
<keyword evidence="3" id="KW-1185">Reference proteome</keyword>
<name>A0ABV6C6B3_9ACTN</name>
<keyword evidence="1" id="KW-0472">Membrane</keyword>
<protein>
    <submittedName>
        <fullName evidence="2">Uncharacterized protein</fullName>
    </submittedName>
</protein>
<keyword evidence="1" id="KW-0812">Transmembrane</keyword>
<evidence type="ECO:0000256" key="1">
    <source>
        <dbReference type="SAM" id="Phobius"/>
    </source>
</evidence>
<gene>
    <name evidence="2" type="ORF">ACFFRE_06565</name>
</gene>